<feature type="transmembrane region" description="Helical" evidence="9">
    <location>
        <begin position="677"/>
        <end position="695"/>
    </location>
</feature>
<comment type="subcellular location">
    <subcellularLocation>
        <location evidence="1">Cell envelope</location>
    </subcellularLocation>
    <subcellularLocation>
        <location evidence="2">Cell outer membrane</location>
    </subcellularLocation>
    <subcellularLocation>
        <location evidence="3">Secreted</location>
    </subcellularLocation>
</comment>
<gene>
    <name evidence="10" type="primary">Contig10952.g11710</name>
    <name evidence="10" type="ORF">STYLEM_4872</name>
</gene>
<keyword evidence="9" id="KW-0812">Transmembrane</keyword>
<dbReference type="OrthoDB" id="297383at2759"/>
<proteinExistence type="predicted"/>
<dbReference type="InterPro" id="IPR003368">
    <property type="entry name" value="POMP_repeat"/>
</dbReference>
<dbReference type="InParanoid" id="A0A078A232"/>
<evidence type="ECO:0000313" key="11">
    <source>
        <dbReference type="Proteomes" id="UP000039865"/>
    </source>
</evidence>
<dbReference type="Pfam" id="PF02415">
    <property type="entry name" value="Chlam_PMP"/>
    <property type="match status" value="2"/>
</dbReference>
<evidence type="ECO:0000256" key="9">
    <source>
        <dbReference type="SAM" id="Phobius"/>
    </source>
</evidence>
<feature type="transmembrane region" description="Helical" evidence="9">
    <location>
        <begin position="830"/>
        <end position="855"/>
    </location>
</feature>
<evidence type="ECO:0000256" key="2">
    <source>
        <dbReference type="ARBA" id="ARBA00004442"/>
    </source>
</evidence>
<dbReference type="EMBL" id="CCKQ01004717">
    <property type="protein sequence ID" value="CDW75877.1"/>
    <property type="molecule type" value="Genomic_DNA"/>
</dbReference>
<feature type="compositionally biased region" description="Polar residues" evidence="8">
    <location>
        <begin position="1247"/>
        <end position="1261"/>
    </location>
</feature>
<evidence type="ECO:0000256" key="7">
    <source>
        <dbReference type="ARBA" id="ARBA00023237"/>
    </source>
</evidence>
<keyword evidence="4" id="KW-0964">Secreted</keyword>
<feature type="transmembrane region" description="Helical" evidence="9">
    <location>
        <begin position="939"/>
        <end position="960"/>
    </location>
</feature>
<evidence type="ECO:0008006" key="12">
    <source>
        <dbReference type="Google" id="ProtNLM"/>
    </source>
</evidence>
<evidence type="ECO:0000256" key="4">
    <source>
        <dbReference type="ARBA" id="ARBA00022525"/>
    </source>
</evidence>
<organism evidence="10 11">
    <name type="scientific">Stylonychia lemnae</name>
    <name type="common">Ciliate</name>
    <dbReference type="NCBI Taxonomy" id="5949"/>
    <lineage>
        <taxon>Eukaryota</taxon>
        <taxon>Sar</taxon>
        <taxon>Alveolata</taxon>
        <taxon>Ciliophora</taxon>
        <taxon>Intramacronucleata</taxon>
        <taxon>Spirotrichea</taxon>
        <taxon>Stichotrichia</taxon>
        <taxon>Sporadotrichida</taxon>
        <taxon>Oxytrichidae</taxon>
        <taxon>Stylonychinae</taxon>
        <taxon>Stylonychia</taxon>
    </lineage>
</organism>
<dbReference type="Proteomes" id="UP000039865">
    <property type="component" value="Unassembled WGS sequence"/>
</dbReference>
<evidence type="ECO:0000256" key="6">
    <source>
        <dbReference type="ARBA" id="ARBA00023136"/>
    </source>
</evidence>
<keyword evidence="9" id="KW-1133">Transmembrane helix</keyword>
<dbReference type="PANTHER" id="PTHR11319:SF35">
    <property type="entry name" value="OUTER MEMBRANE PROTEIN PMPC-RELATED"/>
    <property type="match status" value="1"/>
</dbReference>
<evidence type="ECO:0000256" key="5">
    <source>
        <dbReference type="ARBA" id="ARBA00022729"/>
    </source>
</evidence>
<feature type="compositionally biased region" description="Low complexity" evidence="8">
    <location>
        <begin position="1591"/>
        <end position="1614"/>
    </location>
</feature>
<keyword evidence="6 9" id="KW-0472">Membrane</keyword>
<dbReference type="PANTHER" id="PTHR11319">
    <property type="entry name" value="G PROTEIN-COUPLED RECEPTOR-RELATED"/>
    <property type="match status" value="1"/>
</dbReference>
<evidence type="ECO:0000313" key="10">
    <source>
        <dbReference type="EMBL" id="CDW75877.1"/>
    </source>
</evidence>
<feature type="transmembrane region" description="Helical" evidence="9">
    <location>
        <begin position="646"/>
        <end position="665"/>
    </location>
</feature>
<feature type="transmembrane region" description="Helical" evidence="9">
    <location>
        <begin position="987"/>
        <end position="1005"/>
    </location>
</feature>
<dbReference type="InterPro" id="IPR011050">
    <property type="entry name" value="Pectin_lyase_fold/virulence"/>
</dbReference>
<feature type="transmembrane region" description="Helical" evidence="9">
    <location>
        <begin position="908"/>
        <end position="927"/>
    </location>
</feature>
<accession>A0A078A232</accession>
<keyword evidence="7" id="KW-0998">Cell outer membrane</keyword>
<dbReference type="OMA" id="MINTFVI"/>
<dbReference type="GO" id="GO:0005576">
    <property type="term" value="C:extracellular region"/>
    <property type="evidence" value="ECO:0007669"/>
    <property type="project" value="UniProtKB-SubCell"/>
</dbReference>
<sequence length="1614" mass="184585">MTQSQFIGNVAQTGGALYAVSNSNISISYCRFEQNQATKSAGAIYVSTQSIIKIIGSSFQENKAEENSALEILNTFIKENVTITNCDFQDNYSQKNTISMIYANGIFKDLIFKDNYAKQRSKNLLLGFVNITILNTLFQSKQLSSSIALQNDETIGSFIFLIFDVIMDIDNCQFKNGASKFGGSMYISGDSIIRITNSQFTNNNAYSKGGAIYSSGFKSIYIGEGTLFNNNSALDSGEDIYITNSINILTLDNVILSNLNSKNSIYIEQAVLHAQNLIIKDINQNKLSKRGAGLFCNFCNGLLIKTSQFINLKSTEGGAIYITEIDLNKGITQEQKNEKFVIQNSQFHNCTSEIGGAINADNPQSLKIINSTFINNKAKVDQDSQFQIKNKGSGGAIYYTCNAQLLNSKDDYFIRQLQEVNTSSNDIESQRSGGVIPTIYMALKDQYGQIVGSDFSSKGTLSFDIIGGIAVIQQISIVGNPGSSYKLLVTTDGIDLTKKSNKDKMNEKGTQNLDFDLKVELRECEIGEQFTAVGKCLKCEKSFSLVKMTSPGFCENCPTGKAICNGGAEIGPQPGFWRKDNQSKVFVQCLFEQACLGMIPPKNNPLGECLQGYQGILCADCISGYSRDNDYQCALCPETALNTLRLITIFIACVILVVLMIRSTLRGAQDINNVTSIYLKILLNHFQLILMTASFDFQWSQQIVSFFTTTKQVATQSTQIFSFDCFLDTGGESKGSQMSRIFFQKLVIIALLPFLLAIICSLIWNIYKKIMKNQVQIGGKIMSSLVILLFLVHPSLVTYSFNDFKCKDIDSQYRVQDDLEIICWSPEHTFYSYFVALPCIIVWGLGIPFFALAILMRKRKKLDSFEIRQRFGFLYRGYRKDYYYWEIVIMYRKILIIFTAVFISNFGIVAQALIVFFILIIFLMINFKKQPFNTLILNDLETLSLITSMITIYCGLFFILNKPKEWIEENPDYARGSVSLSTGFQRLFFALILVSNLLFFTYWSLRMYEEGKAKFREKFTKIYLALFLCFNQTKLEAEFIAYDIEQQNINYYQQLNRQLKLIKKRFRNGDLKLNKNNIERLLINLSLEQIEKLVKPRQNEIIDADHFQREQKRLLHRKYSSKIEQTKHSFLGQANDKSSKKFSALEQQMEQNGIDPFEDISQYYRDDDSRIQTMQTEDSQLDLNFEINSQDAKVRRQNLKYSQLGVSINFQNKKDFQLEKGFRYNRFKKDKISQLQKAKQNISISQTNLNNDVNPSAQDNQEQNKKSLTKLENKIQNNQLLSIKRDGPSMPYQTSLIDQQNRKAQFSPLIMKNQQALQFESSNQIQLEFLQENLSSNDQNSGIYEEIAEEELFQQAEEFLKIQNEYNQKKKQEYIQISKKYKKNNKVGVKKEKSSMINDSKVINTVIQISQNKDLLENLRTTRQMQKKAQSEYKEQQLNIEFIDDDGSSENHSTNSQNLRQDKLQTDYKEQEVKDVSSSGVDQIDYEQEEVVYDDENLIIFSNREDQIQQHQTKAFRPTKSFIIKHSKHKPQIQLTEIASSNIEDITQKEQITIQDQKNSQADLDEMVLELIDYTSSSEQAFDNNKKMDQSKNLSSIDNNNNSNDSQKLLSSQK</sequence>
<reference evidence="10 11" key="1">
    <citation type="submission" date="2014-06" db="EMBL/GenBank/DDBJ databases">
        <authorList>
            <person name="Swart Estienne"/>
        </authorList>
    </citation>
    <scope>NUCLEOTIDE SEQUENCE [LARGE SCALE GENOMIC DNA]</scope>
    <source>
        <strain evidence="10 11">130c</strain>
    </source>
</reference>
<evidence type="ECO:0000256" key="1">
    <source>
        <dbReference type="ARBA" id="ARBA00004196"/>
    </source>
</evidence>
<protein>
    <recommendedName>
        <fullName evidence="12">Transmembrane protein</fullName>
    </recommendedName>
</protein>
<dbReference type="SUPFAM" id="SSF51126">
    <property type="entry name" value="Pectin lyase-like"/>
    <property type="match status" value="1"/>
</dbReference>
<evidence type="ECO:0000256" key="3">
    <source>
        <dbReference type="ARBA" id="ARBA00004613"/>
    </source>
</evidence>
<name>A0A078A232_STYLE</name>
<evidence type="ECO:0000256" key="8">
    <source>
        <dbReference type="SAM" id="MobiDB-lite"/>
    </source>
</evidence>
<feature type="region of interest" description="Disordered" evidence="8">
    <location>
        <begin position="1247"/>
        <end position="1266"/>
    </location>
</feature>
<feature type="transmembrane region" description="Helical" evidence="9">
    <location>
        <begin position="746"/>
        <end position="767"/>
    </location>
</feature>
<keyword evidence="5" id="KW-0732">Signal</keyword>
<keyword evidence="11" id="KW-1185">Reference proteome</keyword>
<feature type="transmembrane region" description="Helical" evidence="9">
    <location>
        <begin position="779"/>
        <end position="801"/>
    </location>
</feature>
<feature type="region of interest" description="Disordered" evidence="8">
    <location>
        <begin position="1579"/>
        <end position="1614"/>
    </location>
</feature>